<comment type="caution">
    <text evidence="1">The sequence shown here is derived from an EMBL/GenBank/DDBJ whole genome shotgun (WGS) entry which is preliminary data.</text>
</comment>
<proteinExistence type="predicted"/>
<protein>
    <submittedName>
        <fullName evidence="1">Uncharacterized protein</fullName>
    </submittedName>
</protein>
<sequence length="182" mass="20736">MTDKATIQPKSKPEKTTISISGETSERLEIYCRANGILRKEFVSLALEYFERTGFDLKSNALDYSPLEKIIGELNEVKATMQTSNEGTEAIRQLLQAVREQTAKQLPAPELIVQATEAKAKAESLAAERAKDLQLLQEENNRLRNEIKVLQEYKEKAHRELCRVRDEQKTIGKIKVNTEFNL</sequence>
<dbReference type="NCBIfam" id="NF041200">
    <property type="entry name" value="mob_BfmA_Nterm"/>
    <property type="match status" value="1"/>
</dbReference>
<reference evidence="1" key="1">
    <citation type="journal article" date="2019" name="Nat. Med.">
        <title>A library of human gut bacterial isolates paired with longitudinal multiomics data enables mechanistic microbiome research.</title>
        <authorList>
            <person name="Poyet M."/>
            <person name="Groussin M."/>
            <person name="Gibbons S.M."/>
            <person name="Avila-Pacheco J."/>
            <person name="Jiang X."/>
            <person name="Kearney S.M."/>
            <person name="Perrotta A.R."/>
            <person name="Berdy B."/>
            <person name="Zhao S."/>
            <person name="Lieberman T.D."/>
            <person name="Swanson P.K."/>
            <person name="Smith M."/>
            <person name="Roesemann S."/>
            <person name="Alexander J.E."/>
            <person name="Rich S.A."/>
            <person name="Livny J."/>
            <person name="Vlamakis H."/>
            <person name="Clish C."/>
            <person name="Bullock K."/>
            <person name="Deik A."/>
            <person name="Scott J."/>
            <person name="Pierce K.A."/>
            <person name="Xavier R.J."/>
            <person name="Alm E.J."/>
        </authorList>
    </citation>
    <scope>NUCLEOTIDE SEQUENCE</scope>
    <source>
        <strain evidence="1">BIOML-A144</strain>
    </source>
</reference>
<name>A0A641QU42_BACOV</name>
<dbReference type="AlphaFoldDB" id="A0A641QU42"/>
<gene>
    <name evidence="1" type="ORF">F3F37_31590</name>
</gene>
<accession>A0A641QU42</accession>
<dbReference type="InterPro" id="IPR048012">
    <property type="entry name" value="BfmA-like_N"/>
</dbReference>
<evidence type="ECO:0000313" key="1">
    <source>
        <dbReference type="EMBL" id="KAA4000890.1"/>
    </source>
</evidence>
<organism evidence="1">
    <name type="scientific">Bacteroides ovatus</name>
    <dbReference type="NCBI Taxonomy" id="28116"/>
    <lineage>
        <taxon>Bacteria</taxon>
        <taxon>Pseudomonadati</taxon>
        <taxon>Bacteroidota</taxon>
        <taxon>Bacteroidia</taxon>
        <taxon>Bacteroidales</taxon>
        <taxon>Bacteroidaceae</taxon>
        <taxon>Bacteroides</taxon>
    </lineage>
</organism>
<dbReference type="EMBL" id="VWKL01000123">
    <property type="protein sequence ID" value="KAA4000890.1"/>
    <property type="molecule type" value="Genomic_DNA"/>
</dbReference>